<comment type="caution">
    <text evidence="1">The sequence shown here is derived from an EMBL/GenBank/DDBJ whole genome shotgun (WGS) entry which is preliminary data.</text>
</comment>
<dbReference type="EMBL" id="LAZR01001236">
    <property type="protein sequence ID" value="KKN48132.1"/>
    <property type="molecule type" value="Genomic_DNA"/>
</dbReference>
<protein>
    <submittedName>
        <fullName evidence="1">Uncharacterized protein</fullName>
    </submittedName>
</protein>
<organism evidence="1">
    <name type="scientific">marine sediment metagenome</name>
    <dbReference type="NCBI Taxonomy" id="412755"/>
    <lineage>
        <taxon>unclassified sequences</taxon>
        <taxon>metagenomes</taxon>
        <taxon>ecological metagenomes</taxon>
    </lineage>
</organism>
<evidence type="ECO:0000313" key="1">
    <source>
        <dbReference type="EMBL" id="KKN48132.1"/>
    </source>
</evidence>
<accession>A0A0F9REU5</accession>
<dbReference type="AlphaFoldDB" id="A0A0F9REU5"/>
<proteinExistence type="predicted"/>
<name>A0A0F9REU5_9ZZZZ</name>
<gene>
    <name evidence="1" type="ORF">LCGC14_0655760</name>
</gene>
<reference evidence="1" key="1">
    <citation type="journal article" date="2015" name="Nature">
        <title>Complex archaea that bridge the gap between prokaryotes and eukaryotes.</title>
        <authorList>
            <person name="Spang A."/>
            <person name="Saw J.H."/>
            <person name="Jorgensen S.L."/>
            <person name="Zaremba-Niedzwiedzka K."/>
            <person name="Martijn J."/>
            <person name="Lind A.E."/>
            <person name="van Eijk R."/>
            <person name="Schleper C."/>
            <person name="Guy L."/>
            <person name="Ettema T.J."/>
        </authorList>
    </citation>
    <scope>NUCLEOTIDE SEQUENCE</scope>
</reference>
<sequence length="361" mass="40396">MKEKYVRVFVIGIAFLLLVGTISAVSIYEQKTYDKITNPFVKLKYALSHGFFIFTTWGQANGCSVYPDEDYWVAQGERVDCNDVGANKCAIDIWYDNTIYLGGATGPPDNINWNNWLKEIHGIGVSFTGTTYPWYYVQIYSCPDSVPEPSVHSTRTYVCDNGDWDSKSNYDIDEYCPWDTSGEGLCWCADESDDFYVDEAGAVHCRDSPRDSWCSAYIAHSYKQCVAGDVGVGLYWYDNRNIRNDLIESCSSDEKCTLNGCVKEGVTNGCKLYLFERACELDNNCMWEEVGLFNKCVAKTDGNGVNGNGIGDGELRKELNISEVIDTPIITLIDSLCTGDIQCEPKSKCSLINSLISKGYM</sequence>
<feature type="non-terminal residue" evidence="1">
    <location>
        <position position="361"/>
    </location>
</feature>